<dbReference type="EMBL" id="AP005610">
    <property type="protein sequence ID" value="BAD46288.1"/>
    <property type="molecule type" value="Genomic_DNA"/>
</dbReference>
<protein>
    <submittedName>
        <fullName evidence="2">Uncharacterized protein</fullName>
    </submittedName>
</protein>
<reference evidence="3" key="4">
    <citation type="journal article" date="2008" name="Nucleic Acids Res.">
        <title>The rice annotation project database (RAP-DB): 2008 update.</title>
        <authorList>
            <consortium name="The rice annotation project (RAP)"/>
        </authorList>
    </citation>
    <scope>GENOME REANNOTATION</scope>
    <source>
        <strain evidence="3">cv. Nipponbare</strain>
    </source>
</reference>
<accession>Q652H9</accession>
<gene>
    <name evidence="2" type="ORF">OSJNBa0032M14.25</name>
    <name evidence="1" type="ORF">P0485A07.35</name>
</gene>
<name>Q652H9_ORYSJ</name>
<evidence type="ECO:0000313" key="3">
    <source>
        <dbReference type="Proteomes" id="UP000000763"/>
    </source>
</evidence>
<reference evidence="3" key="3">
    <citation type="journal article" date="2005" name="Nature">
        <title>The map-based sequence of the rice genome.</title>
        <authorList>
            <consortium name="International rice genome sequencing project (IRGSP)"/>
            <person name="Matsumoto T."/>
            <person name="Wu J."/>
            <person name="Kanamori H."/>
            <person name="Katayose Y."/>
            <person name="Fujisawa M."/>
            <person name="Namiki N."/>
            <person name="Mizuno H."/>
            <person name="Yamamoto K."/>
            <person name="Antonio B.A."/>
            <person name="Baba T."/>
            <person name="Sakata K."/>
            <person name="Nagamura Y."/>
            <person name="Aoki H."/>
            <person name="Arikawa K."/>
            <person name="Arita K."/>
            <person name="Bito T."/>
            <person name="Chiden Y."/>
            <person name="Fujitsuka N."/>
            <person name="Fukunaka R."/>
            <person name="Hamada M."/>
            <person name="Harada C."/>
            <person name="Hayashi A."/>
            <person name="Hijishita S."/>
            <person name="Honda M."/>
            <person name="Hosokawa S."/>
            <person name="Ichikawa Y."/>
            <person name="Idonuma A."/>
            <person name="Iijima M."/>
            <person name="Ikeda M."/>
            <person name="Ikeno M."/>
            <person name="Ito K."/>
            <person name="Ito S."/>
            <person name="Ito T."/>
            <person name="Ito Y."/>
            <person name="Ito Y."/>
            <person name="Iwabuchi A."/>
            <person name="Kamiya K."/>
            <person name="Karasawa W."/>
            <person name="Kurita K."/>
            <person name="Katagiri S."/>
            <person name="Kikuta A."/>
            <person name="Kobayashi H."/>
            <person name="Kobayashi N."/>
            <person name="Machita K."/>
            <person name="Maehara T."/>
            <person name="Masukawa M."/>
            <person name="Mizubayashi T."/>
            <person name="Mukai Y."/>
            <person name="Nagasaki H."/>
            <person name="Nagata Y."/>
            <person name="Naito S."/>
            <person name="Nakashima M."/>
            <person name="Nakama Y."/>
            <person name="Nakamichi Y."/>
            <person name="Nakamura M."/>
            <person name="Meguro A."/>
            <person name="Negishi M."/>
            <person name="Ohta I."/>
            <person name="Ohta T."/>
            <person name="Okamoto M."/>
            <person name="Ono N."/>
            <person name="Saji S."/>
            <person name="Sakaguchi M."/>
            <person name="Sakai K."/>
            <person name="Shibata M."/>
            <person name="Shimokawa T."/>
            <person name="Song J."/>
            <person name="Takazaki Y."/>
            <person name="Terasawa K."/>
            <person name="Tsugane M."/>
            <person name="Tsuji K."/>
            <person name="Ueda S."/>
            <person name="Waki K."/>
            <person name="Yamagata H."/>
            <person name="Yamamoto M."/>
            <person name="Yamamoto S."/>
            <person name="Yamane H."/>
            <person name="Yoshiki S."/>
            <person name="Yoshihara R."/>
            <person name="Yukawa K."/>
            <person name="Zhong H."/>
            <person name="Yano M."/>
            <person name="Yuan Q."/>
            <person name="Ouyang S."/>
            <person name="Liu J."/>
            <person name="Jones K.M."/>
            <person name="Gansberger K."/>
            <person name="Moffat K."/>
            <person name="Hill J."/>
            <person name="Bera J."/>
            <person name="Fadrosh D."/>
            <person name="Jin S."/>
            <person name="Johri S."/>
            <person name="Kim M."/>
            <person name="Overton L."/>
            <person name="Reardon M."/>
            <person name="Tsitrin T."/>
            <person name="Vuong H."/>
            <person name="Weaver B."/>
            <person name="Ciecko A."/>
            <person name="Tallon L."/>
            <person name="Jackson J."/>
            <person name="Pai G."/>
            <person name="Aken S.V."/>
            <person name="Utterback T."/>
            <person name="Reidmuller S."/>
            <person name="Feldblyum T."/>
            <person name="Hsiao J."/>
            <person name="Zismann V."/>
            <person name="Iobst S."/>
            <person name="de Vazeille A.R."/>
            <person name="Buell C.R."/>
            <person name="Ying K."/>
            <person name="Li Y."/>
            <person name="Lu T."/>
            <person name="Huang Y."/>
            <person name="Zhao Q."/>
            <person name="Feng Q."/>
            <person name="Zhang L."/>
            <person name="Zhu J."/>
            <person name="Weng Q."/>
            <person name="Mu J."/>
            <person name="Lu Y."/>
            <person name="Fan D."/>
            <person name="Liu Y."/>
            <person name="Guan J."/>
            <person name="Zhang Y."/>
            <person name="Yu S."/>
            <person name="Liu X."/>
            <person name="Zhang Y."/>
            <person name="Hong G."/>
            <person name="Han B."/>
            <person name="Choisne N."/>
            <person name="Demange N."/>
            <person name="Orjeda G."/>
            <person name="Samain S."/>
            <person name="Cattolico L."/>
            <person name="Pelletier E."/>
            <person name="Couloux A."/>
            <person name="Segurens B."/>
            <person name="Wincker P."/>
            <person name="D'Hont A."/>
            <person name="Scarpelli C."/>
            <person name="Weissenbach J."/>
            <person name="Salanoubat M."/>
            <person name="Quetier F."/>
            <person name="Yu Y."/>
            <person name="Kim H.R."/>
            <person name="Rambo T."/>
            <person name="Currie J."/>
            <person name="Collura K."/>
            <person name="Luo M."/>
            <person name="Yang T."/>
            <person name="Ammiraju J.S.S."/>
            <person name="Engler F."/>
            <person name="Soderlund C."/>
            <person name="Wing R.A."/>
            <person name="Palmer L.E."/>
            <person name="de la Bastide M."/>
            <person name="Spiegel L."/>
            <person name="Nascimento L."/>
            <person name="Zutavern T."/>
            <person name="O'Shaughnessy A."/>
            <person name="Dike S."/>
            <person name="Dedhia N."/>
            <person name="Preston R."/>
            <person name="Balija V."/>
            <person name="McCombie W.R."/>
            <person name="Chow T."/>
            <person name="Chen H."/>
            <person name="Chung M."/>
            <person name="Chen C."/>
            <person name="Shaw J."/>
            <person name="Wu H."/>
            <person name="Hsiao K."/>
            <person name="Chao Y."/>
            <person name="Chu M."/>
            <person name="Cheng C."/>
            <person name="Hour A."/>
            <person name="Lee P."/>
            <person name="Lin S."/>
            <person name="Lin Y."/>
            <person name="Liou J."/>
            <person name="Liu S."/>
            <person name="Hsing Y."/>
            <person name="Raghuvanshi S."/>
            <person name="Mohanty A."/>
            <person name="Bharti A.K."/>
            <person name="Gaur A."/>
            <person name="Gupta V."/>
            <person name="Kumar D."/>
            <person name="Ravi V."/>
            <person name="Vij S."/>
            <person name="Kapur A."/>
            <person name="Khurana P."/>
            <person name="Khurana P."/>
            <person name="Khurana J.P."/>
            <person name="Tyagi A.K."/>
            <person name="Gaikwad K."/>
            <person name="Singh A."/>
            <person name="Dalal V."/>
            <person name="Srivastava S."/>
            <person name="Dixit A."/>
            <person name="Pal A.K."/>
            <person name="Ghazi I.A."/>
            <person name="Yadav M."/>
            <person name="Pandit A."/>
            <person name="Bhargava A."/>
            <person name="Sureshbabu K."/>
            <person name="Batra K."/>
            <person name="Sharma T.R."/>
            <person name="Mohapatra T."/>
            <person name="Singh N.K."/>
            <person name="Messing J."/>
            <person name="Nelson A.B."/>
            <person name="Fuks G."/>
            <person name="Kavchok S."/>
            <person name="Keizer G."/>
            <person name="Linton E."/>
            <person name="Llaca V."/>
            <person name="Song R."/>
            <person name="Tanyolac B."/>
            <person name="Young S."/>
            <person name="Ho-Il K."/>
            <person name="Hahn J.H."/>
            <person name="Sangsakoo G."/>
            <person name="Vanavichit A."/>
            <person name="de Mattos Luiz.A.T."/>
            <person name="Zimmer P.D."/>
            <person name="Malone G."/>
            <person name="Dellagostin O."/>
            <person name="de Oliveira A.C."/>
            <person name="Bevan M."/>
            <person name="Bancroft I."/>
            <person name="Minx P."/>
            <person name="Cordum H."/>
            <person name="Wilson R."/>
            <person name="Cheng Z."/>
            <person name="Jin W."/>
            <person name="Jiang J."/>
            <person name="Leong S.A."/>
            <person name="Iwama H."/>
            <person name="Gojobori T."/>
            <person name="Itoh T."/>
            <person name="Niimura Y."/>
            <person name="Fujii Y."/>
            <person name="Habara T."/>
            <person name="Sakai H."/>
            <person name="Sato Y."/>
            <person name="Wilson G."/>
            <person name="Kumar K."/>
            <person name="McCouch S."/>
            <person name="Juretic N."/>
            <person name="Hoen D."/>
            <person name="Wright S."/>
            <person name="Bruskiewich R."/>
            <person name="Bureau T."/>
            <person name="Miyao A."/>
            <person name="Hirochika H."/>
            <person name="Nishikawa T."/>
            <person name="Kadowaki K."/>
            <person name="Sugiura M."/>
            <person name="Burr B."/>
            <person name="Sasaki T."/>
        </authorList>
    </citation>
    <scope>NUCLEOTIDE SEQUENCE [LARGE SCALE GENOMIC DNA]</scope>
    <source>
        <strain evidence="3">cv. Nipponbare</strain>
    </source>
</reference>
<dbReference type="AlphaFoldDB" id="Q652H9"/>
<sequence length="90" mass="9627">MAGLQVTGMNIHIVVVAKHGQEVTELVAPHRETAQAPLCQFGRGLRVKSQALSVCGKIVCPEETRDTDDVYRFGPLGSVIPYSCVFGGSV</sequence>
<dbReference type="Proteomes" id="UP000000763">
    <property type="component" value="Chromosome 6"/>
</dbReference>
<reference evidence="1" key="1">
    <citation type="submission" date="2002-05" db="EMBL/GenBank/DDBJ databases">
        <title>Oryza sativa nipponbare(GA3) genomic DNA, chromosome 6, PAC clone:P0485A07.</title>
        <authorList>
            <person name="Sasaki T."/>
            <person name="Matsumoto T."/>
            <person name="Katayose Y."/>
        </authorList>
    </citation>
    <scope>NUCLEOTIDE SEQUENCE</scope>
</reference>
<proteinExistence type="predicted"/>
<organism evidence="2 3">
    <name type="scientific">Oryza sativa subsp. japonica</name>
    <name type="common">Rice</name>
    <dbReference type="NCBI Taxonomy" id="39947"/>
    <lineage>
        <taxon>Eukaryota</taxon>
        <taxon>Viridiplantae</taxon>
        <taxon>Streptophyta</taxon>
        <taxon>Embryophyta</taxon>
        <taxon>Tracheophyta</taxon>
        <taxon>Spermatophyta</taxon>
        <taxon>Magnoliopsida</taxon>
        <taxon>Liliopsida</taxon>
        <taxon>Poales</taxon>
        <taxon>Poaceae</taxon>
        <taxon>BOP clade</taxon>
        <taxon>Oryzoideae</taxon>
        <taxon>Oryzeae</taxon>
        <taxon>Oryzinae</taxon>
        <taxon>Oryza</taxon>
        <taxon>Oryza sativa</taxon>
    </lineage>
</organism>
<reference evidence="2" key="2">
    <citation type="submission" date="2002-08" db="EMBL/GenBank/DDBJ databases">
        <title>Oryza sativa nipponbare(GA3) genomic DNA, chromosome 6, BAC clone:OSJNBa0032M14.</title>
        <authorList>
            <person name="Sasaki T."/>
            <person name="Matsumoto T."/>
            <person name="Katayose Y."/>
        </authorList>
    </citation>
    <scope>NUCLEOTIDE SEQUENCE</scope>
</reference>
<evidence type="ECO:0000313" key="2">
    <source>
        <dbReference type="EMBL" id="BAD46288.1"/>
    </source>
</evidence>
<evidence type="ECO:0000313" key="1">
    <source>
        <dbReference type="EMBL" id="BAD46011.1"/>
    </source>
</evidence>
<dbReference type="EMBL" id="AP005192">
    <property type="protein sequence ID" value="BAD46011.1"/>
    <property type="molecule type" value="Genomic_DNA"/>
</dbReference>